<gene>
    <name evidence="2" type="ORF">EZS28_053865</name>
</gene>
<sequence length="44" mass="4767">MHDVVTAYNKFHTDKPIIRPEDKADDELTQVSAAGGDGSLSSYS</sequence>
<organism evidence="2 3">
    <name type="scientific">Streblomastix strix</name>
    <dbReference type="NCBI Taxonomy" id="222440"/>
    <lineage>
        <taxon>Eukaryota</taxon>
        <taxon>Metamonada</taxon>
        <taxon>Preaxostyla</taxon>
        <taxon>Oxymonadida</taxon>
        <taxon>Streblomastigidae</taxon>
        <taxon>Streblomastix</taxon>
    </lineage>
</organism>
<comment type="caution">
    <text evidence="2">The sequence shown here is derived from an EMBL/GenBank/DDBJ whole genome shotgun (WGS) entry which is preliminary data.</text>
</comment>
<feature type="region of interest" description="Disordered" evidence="1">
    <location>
        <begin position="17"/>
        <end position="44"/>
    </location>
</feature>
<dbReference type="AlphaFoldDB" id="A0A5J4R252"/>
<feature type="non-terminal residue" evidence="2">
    <location>
        <position position="44"/>
    </location>
</feature>
<reference evidence="2 3" key="1">
    <citation type="submission" date="2019-03" db="EMBL/GenBank/DDBJ databases">
        <title>Single cell metagenomics reveals metabolic interactions within the superorganism composed of flagellate Streblomastix strix and complex community of Bacteroidetes bacteria on its surface.</title>
        <authorList>
            <person name="Treitli S.C."/>
            <person name="Kolisko M."/>
            <person name="Husnik F."/>
            <person name="Keeling P."/>
            <person name="Hampl V."/>
        </authorList>
    </citation>
    <scope>NUCLEOTIDE SEQUENCE [LARGE SCALE GENOMIC DNA]</scope>
    <source>
        <strain evidence="2">ST1C</strain>
    </source>
</reference>
<evidence type="ECO:0000313" key="2">
    <source>
        <dbReference type="EMBL" id="KAA6327071.1"/>
    </source>
</evidence>
<dbReference type="EMBL" id="SNRW01043655">
    <property type="protein sequence ID" value="KAA6327071.1"/>
    <property type="molecule type" value="Genomic_DNA"/>
</dbReference>
<evidence type="ECO:0000256" key="1">
    <source>
        <dbReference type="SAM" id="MobiDB-lite"/>
    </source>
</evidence>
<proteinExistence type="predicted"/>
<evidence type="ECO:0000313" key="3">
    <source>
        <dbReference type="Proteomes" id="UP000324800"/>
    </source>
</evidence>
<accession>A0A5J4R252</accession>
<dbReference type="Proteomes" id="UP000324800">
    <property type="component" value="Unassembled WGS sequence"/>
</dbReference>
<name>A0A5J4R252_9EUKA</name>
<protein>
    <submittedName>
        <fullName evidence="2">Uncharacterized protein</fullName>
    </submittedName>
</protein>